<proteinExistence type="predicted"/>
<dbReference type="EMBL" id="FMXE01000028">
    <property type="protein sequence ID" value="SDA90879.1"/>
    <property type="molecule type" value="Genomic_DNA"/>
</dbReference>
<organism evidence="1 2">
    <name type="scientific">Algoriphagus alkaliphilus</name>
    <dbReference type="NCBI Taxonomy" id="279824"/>
    <lineage>
        <taxon>Bacteria</taxon>
        <taxon>Pseudomonadati</taxon>
        <taxon>Bacteroidota</taxon>
        <taxon>Cytophagia</taxon>
        <taxon>Cytophagales</taxon>
        <taxon>Cyclobacteriaceae</taxon>
        <taxon>Algoriphagus</taxon>
    </lineage>
</organism>
<reference evidence="2" key="1">
    <citation type="submission" date="2016-10" db="EMBL/GenBank/DDBJ databases">
        <authorList>
            <person name="Varghese N."/>
            <person name="Submissions S."/>
        </authorList>
    </citation>
    <scope>NUCLEOTIDE SEQUENCE [LARGE SCALE GENOMIC DNA]</scope>
    <source>
        <strain evidence="2">DSM 22703</strain>
    </source>
</reference>
<dbReference type="Proteomes" id="UP000198756">
    <property type="component" value="Unassembled WGS sequence"/>
</dbReference>
<accession>A0A1G5Z796</accession>
<keyword evidence="2" id="KW-1185">Reference proteome</keyword>
<protein>
    <submittedName>
        <fullName evidence="1">Uncharacterized protein</fullName>
    </submittedName>
</protein>
<gene>
    <name evidence="1" type="ORF">SAMN03080617_03346</name>
</gene>
<name>A0A1G5Z796_9BACT</name>
<dbReference type="AlphaFoldDB" id="A0A1G5Z796"/>
<evidence type="ECO:0000313" key="1">
    <source>
        <dbReference type="EMBL" id="SDA90879.1"/>
    </source>
</evidence>
<sequence>MFPALKQVFVLEKDVVASAMEGLFGLKAVYLSVAKPTWRQASLKTALS</sequence>
<evidence type="ECO:0000313" key="2">
    <source>
        <dbReference type="Proteomes" id="UP000198756"/>
    </source>
</evidence>